<gene>
    <name evidence="2" type="ORF">P2L57_39880</name>
</gene>
<comment type="caution">
    <text evidence="2">The sequence shown here is derived from an EMBL/GenBank/DDBJ whole genome shotgun (WGS) entry which is preliminary data.</text>
</comment>
<reference evidence="2 3" key="1">
    <citation type="submission" date="2023-03" db="EMBL/GenBank/DDBJ databases">
        <title>Draft genome sequence of type strain Streptomyces ferralitis JCM 14344.</title>
        <authorList>
            <person name="Klaysubun C."/>
            <person name="Duangmal K."/>
        </authorList>
    </citation>
    <scope>NUCLEOTIDE SEQUENCE [LARGE SCALE GENOMIC DNA]</scope>
    <source>
        <strain evidence="2 3">JCM 14344</strain>
    </source>
</reference>
<evidence type="ECO:0000259" key="1">
    <source>
        <dbReference type="Pfam" id="PF18369"/>
    </source>
</evidence>
<dbReference type="InterPro" id="IPR041618">
    <property type="entry name" value="PKS_DE"/>
</dbReference>
<keyword evidence="3" id="KW-1185">Reference proteome</keyword>
<dbReference type="Gene3D" id="3.40.50.720">
    <property type="entry name" value="NAD(P)-binding Rossmann-like Domain"/>
    <property type="match status" value="1"/>
</dbReference>
<dbReference type="InterPro" id="IPR036291">
    <property type="entry name" value="NAD(P)-bd_dom_sf"/>
</dbReference>
<feature type="non-terminal residue" evidence="2">
    <location>
        <position position="213"/>
    </location>
</feature>
<dbReference type="Proteomes" id="UP001220022">
    <property type="component" value="Unassembled WGS sequence"/>
</dbReference>
<proteinExistence type="predicted"/>
<evidence type="ECO:0000313" key="3">
    <source>
        <dbReference type="Proteomes" id="UP001220022"/>
    </source>
</evidence>
<name>A0ABT5ZCS6_9ACTN</name>
<protein>
    <recommendedName>
        <fullName evidence="1">Polyketide synthase dimerisation element domain-containing protein</fullName>
    </recommendedName>
</protein>
<organism evidence="2 3">
    <name type="scientific">Streptantibioticus ferralitis</name>
    <dbReference type="NCBI Taxonomy" id="236510"/>
    <lineage>
        <taxon>Bacteria</taxon>
        <taxon>Bacillati</taxon>
        <taxon>Actinomycetota</taxon>
        <taxon>Actinomycetes</taxon>
        <taxon>Kitasatosporales</taxon>
        <taxon>Streptomycetaceae</taxon>
        <taxon>Streptantibioticus</taxon>
    </lineage>
</organism>
<dbReference type="SUPFAM" id="SSF51735">
    <property type="entry name" value="NAD(P)-binding Rossmann-fold domains"/>
    <property type="match status" value="1"/>
</dbReference>
<feature type="non-terminal residue" evidence="2">
    <location>
        <position position="1"/>
    </location>
</feature>
<evidence type="ECO:0000313" key="2">
    <source>
        <dbReference type="EMBL" id="MDF2261651.1"/>
    </source>
</evidence>
<sequence>GIQSALTAAGELFVQGVPVSWDGLFAGREPGWVDLPTYAFQRRRYWPRVLPERTSGRDLVDALFWESVEGDLGSLARTLGVDDKVVSDVVPALLNWRERRLREMTADDWCYRQQWVPVDGLPQNSPAGRWLVVVPGGDDPWVTSVVDALGPDATVIELDDVNAERLAGTDHAGVVWLPTAEEAGVAATLRLVQALRQSGLTAPLWVLTRGAVS</sequence>
<accession>A0ABT5ZCS6</accession>
<dbReference type="Pfam" id="PF18369">
    <property type="entry name" value="PKS_DE"/>
    <property type="match status" value="1"/>
</dbReference>
<dbReference type="Gene3D" id="3.30.70.3290">
    <property type="match status" value="1"/>
</dbReference>
<dbReference type="EMBL" id="JARHTQ010000103">
    <property type="protein sequence ID" value="MDF2261651.1"/>
    <property type="molecule type" value="Genomic_DNA"/>
</dbReference>
<feature type="domain" description="Polyketide synthase dimerisation element" evidence="1">
    <location>
        <begin position="61"/>
        <end position="100"/>
    </location>
</feature>
<dbReference type="Gene3D" id="6.10.140.1830">
    <property type="match status" value="1"/>
</dbReference>